<accession>A0AA48M3Y4</accession>
<evidence type="ECO:0000313" key="5">
    <source>
        <dbReference type="EMBL" id="CAJ1000835.1"/>
    </source>
</evidence>
<dbReference type="GO" id="GO:0055052">
    <property type="term" value="C:ATP-binding cassette (ABC) transporter complex, substrate-binding subunit-containing"/>
    <property type="evidence" value="ECO:0007669"/>
    <property type="project" value="TreeGrafter"/>
</dbReference>
<dbReference type="GO" id="GO:0008643">
    <property type="term" value="P:carbohydrate transport"/>
    <property type="evidence" value="ECO:0007669"/>
    <property type="project" value="InterPro"/>
</dbReference>
<proteinExistence type="predicted"/>
<dbReference type="PROSITE" id="PS50893">
    <property type="entry name" value="ABC_TRANSPORTER_2"/>
    <property type="match status" value="1"/>
</dbReference>
<evidence type="ECO:0000256" key="1">
    <source>
        <dbReference type="ARBA" id="ARBA00022448"/>
    </source>
</evidence>
<dbReference type="InterPro" id="IPR012340">
    <property type="entry name" value="NA-bd_OB-fold"/>
</dbReference>
<dbReference type="InterPro" id="IPR015855">
    <property type="entry name" value="ABC_transpr_MalK-like"/>
</dbReference>
<dbReference type="Pfam" id="PF08402">
    <property type="entry name" value="TOBE_2"/>
    <property type="match status" value="1"/>
</dbReference>
<dbReference type="PROSITE" id="PS00211">
    <property type="entry name" value="ABC_TRANSPORTER_1"/>
    <property type="match status" value="1"/>
</dbReference>
<sequence>MARVILRQVTKTFHGQTVVKGLNLLIPDGSFTVLVGPSGCGKSTTLRMIAGLESVTDGDILIGDQPVNHLPPGKRDVAMVFQNYALYPTMNVYDNIAFGLRNRGYSKNDCRTMVEEIADVVGLKPYLKRKPSELSGGQRQRVALARAMVKKPQVFLMDEPLSNLDAKLRNQMRVELTSLHKRLGTTFIYVTHDQVEGMTMGDQIVVMSEGAIMQVAPPMELYREPANLFVAQFIGSPAMNVVPADGRAEYLWGFRPEMAVLLPGSVSAVPAETAWSLDGIIMSREILGSDALYHVETTRGRVVVKAETERMAEIGEAVLVSVPLAHIHVFDRATGKRLGRLEGRTQNHSLAGGVV</sequence>
<dbReference type="EMBL" id="OY569118">
    <property type="protein sequence ID" value="CAJ1000835.1"/>
    <property type="molecule type" value="Genomic_DNA"/>
</dbReference>
<dbReference type="InterPro" id="IPR047641">
    <property type="entry name" value="ABC_transpr_MalK/UgpC-like"/>
</dbReference>
<dbReference type="AlphaFoldDB" id="A0AA48M3Y4"/>
<dbReference type="GO" id="GO:0140359">
    <property type="term" value="F:ABC-type transporter activity"/>
    <property type="evidence" value="ECO:0007669"/>
    <property type="project" value="InterPro"/>
</dbReference>
<name>A0AA48M3Y4_9BACL</name>
<dbReference type="Pfam" id="PF00005">
    <property type="entry name" value="ABC_tran"/>
    <property type="match status" value="1"/>
</dbReference>
<dbReference type="CDD" id="cd03301">
    <property type="entry name" value="ABC_MalK_N"/>
    <property type="match status" value="1"/>
</dbReference>
<dbReference type="RefSeq" id="WP_304414890.1">
    <property type="nucleotide sequence ID" value="NZ_OY569118.1"/>
</dbReference>
<dbReference type="Gene3D" id="3.40.50.300">
    <property type="entry name" value="P-loop containing nucleotide triphosphate hydrolases"/>
    <property type="match status" value="1"/>
</dbReference>
<dbReference type="InterPro" id="IPR003593">
    <property type="entry name" value="AAA+_ATPase"/>
</dbReference>
<dbReference type="SMART" id="SM00382">
    <property type="entry name" value="AAA"/>
    <property type="match status" value="1"/>
</dbReference>
<dbReference type="Gene3D" id="2.40.50.140">
    <property type="entry name" value="Nucleic acid-binding proteins"/>
    <property type="match status" value="1"/>
</dbReference>
<protein>
    <submittedName>
        <fullName evidence="5">ABC transporter ATP-binding protein</fullName>
    </submittedName>
</protein>
<evidence type="ECO:0000256" key="2">
    <source>
        <dbReference type="ARBA" id="ARBA00022741"/>
    </source>
</evidence>
<evidence type="ECO:0000259" key="4">
    <source>
        <dbReference type="PROSITE" id="PS50893"/>
    </source>
</evidence>
<dbReference type="PANTHER" id="PTHR43875">
    <property type="entry name" value="MALTODEXTRIN IMPORT ATP-BINDING PROTEIN MSMX"/>
    <property type="match status" value="1"/>
</dbReference>
<evidence type="ECO:0000313" key="6">
    <source>
        <dbReference type="Proteomes" id="UP001189619"/>
    </source>
</evidence>
<keyword evidence="2" id="KW-0547">Nucleotide-binding</keyword>
<dbReference type="Gene3D" id="2.40.50.100">
    <property type="match status" value="1"/>
</dbReference>
<dbReference type="KEGG" id="bayd:BSPP4475_00665"/>
<dbReference type="Proteomes" id="UP001189619">
    <property type="component" value="Chromosome"/>
</dbReference>
<keyword evidence="6" id="KW-1185">Reference proteome</keyword>
<dbReference type="SUPFAM" id="SSF50331">
    <property type="entry name" value="MOP-like"/>
    <property type="match status" value="1"/>
</dbReference>
<dbReference type="InterPro" id="IPR008995">
    <property type="entry name" value="Mo/tungstate-bd_C_term_dom"/>
</dbReference>
<organism evidence="5 6">
    <name type="scientific">Brevibacillus aydinogluensis</name>
    <dbReference type="NCBI Taxonomy" id="927786"/>
    <lineage>
        <taxon>Bacteria</taxon>
        <taxon>Bacillati</taxon>
        <taxon>Bacillota</taxon>
        <taxon>Bacilli</taxon>
        <taxon>Bacillales</taxon>
        <taxon>Paenibacillaceae</taxon>
        <taxon>Brevibacillus</taxon>
    </lineage>
</organism>
<dbReference type="GO" id="GO:0005524">
    <property type="term" value="F:ATP binding"/>
    <property type="evidence" value="ECO:0007669"/>
    <property type="project" value="UniProtKB-KW"/>
</dbReference>
<evidence type="ECO:0000256" key="3">
    <source>
        <dbReference type="ARBA" id="ARBA00022840"/>
    </source>
</evidence>
<dbReference type="InterPro" id="IPR027417">
    <property type="entry name" value="P-loop_NTPase"/>
</dbReference>
<reference evidence="5" key="1">
    <citation type="submission" date="2023-07" db="EMBL/GenBank/DDBJ databases">
        <authorList>
            <person name="Ivanov I."/>
            <person name="Teneva D."/>
            <person name="Stoikov I."/>
        </authorList>
    </citation>
    <scope>NUCLEOTIDE SEQUENCE</scope>
    <source>
        <strain evidence="5">4475</strain>
    </source>
</reference>
<dbReference type="InterPro" id="IPR003439">
    <property type="entry name" value="ABC_transporter-like_ATP-bd"/>
</dbReference>
<keyword evidence="3 5" id="KW-0067">ATP-binding</keyword>
<dbReference type="InterPro" id="IPR013611">
    <property type="entry name" value="Transp-assoc_OB_typ2"/>
</dbReference>
<dbReference type="InterPro" id="IPR017871">
    <property type="entry name" value="ABC_transporter-like_CS"/>
</dbReference>
<dbReference type="SUPFAM" id="SSF52540">
    <property type="entry name" value="P-loop containing nucleoside triphosphate hydrolases"/>
    <property type="match status" value="1"/>
</dbReference>
<feature type="domain" description="ABC transporter" evidence="4">
    <location>
        <begin position="4"/>
        <end position="234"/>
    </location>
</feature>
<keyword evidence="1" id="KW-0813">Transport</keyword>
<dbReference type="FunFam" id="3.40.50.300:FF:000042">
    <property type="entry name" value="Maltose/maltodextrin ABC transporter, ATP-binding protein"/>
    <property type="match status" value="1"/>
</dbReference>
<dbReference type="GO" id="GO:0016887">
    <property type="term" value="F:ATP hydrolysis activity"/>
    <property type="evidence" value="ECO:0007669"/>
    <property type="project" value="InterPro"/>
</dbReference>
<gene>
    <name evidence="5" type="ORF">BSPP4475_00665</name>
</gene>
<dbReference type="PANTHER" id="PTHR43875:SF1">
    <property type="entry name" value="OSMOPROTECTIVE COMPOUNDS UPTAKE ATP-BINDING PROTEIN GGTA"/>
    <property type="match status" value="1"/>
</dbReference>